<organism evidence="1 2">
    <name type="scientific">Aphis craccivora</name>
    <name type="common">Cowpea aphid</name>
    <dbReference type="NCBI Taxonomy" id="307492"/>
    <lineage>
        <taxon>Eukaryota</taxon>
        <taxon>Metazoa</taxon>
        <taxon>Ecdysozoa</taxon>
        <taxon>Arthropoda</taxon>
        <taxon>Hexapoda</taxon>
        <taxon>Insecta</taxon>
        <taxon>Pterygota</taxon>
        <taxon>Neoptera</taxon>
        <taxon>Paraneoptera</taxon>
        <taxon>Hemiptera</taxon>
        <taxon>Sternorrhyncha</taxon>
        <taxon>Aphidomorpha</taxon>
        <taxon>Aphidoidea</taxon>
        <taxon>Aphididae</taxon>
        <taxon>Aphidini</taxon>
        <taxon>Aphis</taxon>
        <taxon>Aphis</taxon>
    </lineage>
</organism>
<name>A0A6G0VMD2_APHCR</name>
<dbReference type="EMBL" id="VUJU01014426">
    <property type="protein sequence ID" value="KAF0702120.1"/>
    <property type="molecule type" value="Genomic_DNA"/>
</dbReference>
<accession>A0A6G0VMD2</accession>
<gene>
    <name evidence="1" type="ORF">FWK35_00036141</name>
</gene>
<feature type="non-terminal residue" evidence="1">
    <location>
        <position position="642"/>
    </location>
</feature>
<protein>
    <submittedName>
        <fullName evidence="1">E3 SUMO-protein ligase KIAA1586-like</fullName>
    </submittedName>
</protein>
<sequence>MNNTDTSNKKRDEDYVNQNLDTVNETSPLITAWPSEWTFEQWQTKNNAYPWLICANGKIGCSVCQEIGNIYNFKNSYVEISPEWAQCSVSGGTSCDKKTRLTVFRNKIKKHRTSLAHKSATNIMHEKNSDNLTKQFENIFLKINKSTVTIFRTAYYISKNNRPFSDHSKLLELQNINGINTGITLQSRFSCTQIIAHISMKMKEKIVSNIVKSGSKISVLIDESTTLSTLSTMVVYIKTSISSEDPISIFLDLVELHLQTADNIDNQLIDCLHKSGFDDNFLKNNWISFVSDGASVLVGKKKGVAKQLKRKYPLIFSWHCLNHRLELAVNDTMKDLNAINHFKSFIDSLYDLYNNSPKNKNEIKEICSELDIIFLKIGRVLDIRWVASSWRAVQAVWRTFPALCKHFLSSSTDTTKDSKSRSKYLGLYNKLCSPEFLLDLSLMCDVLSELSTLSLHLQKQTITLLEADGSIKRTIRVIESFKNNSGDHMRTADIAKRDMTFKNIKLSHFSKIVPINKNQFITSICNNLKERLLENEDDFNLVQDISIIDKTTWPSNVDIRYGEKEIKRLCQRFMLNKDNAINGFRVYLDSNGLQNTILELVNCIKTFPCSTADCERGFSLLNLICTDLRNKLTISNIANLMF</sequence>
<keyword evidence="1" id="KW-0436">Ligase</keyword>
<proteinExistence type="predicted"/>
<dbReference type="SUPFAM" id="SSF53098">
    <property type="entry name" value="Ribonuclease H-like"/>
    <property type="match status" value="1"/>
</dbReference>
<evidence type="ECO:0000313" key="1">
    <source>
        <dbReference type="EMBL" id="KAF0702120.1"/>
    </source>
</evidence>
<comment type="caution">
    <text evidence="1">The sequence shown here is derived from an EMBL/GenBank/DDBJ whole genome shotgun (WGS) entry which is preliminary data.</text>
</comment>
<reference evidence="1 2" key="1">
    <citation type="submission" date="2019-08" db="EMBL/GenBank/DDBJ databases">
        <title>Whole genome of Aphis craccivora.</title>
        <authorList>
            <person name="Voronova N.V."/>
            <person name="Shulinski R.S."/>
            <person name="Bandarenka Y.V."/>
            <person name="Zhorov D.G."/>
            <person name="Warner D."/>
        </authorList>
    </citation>
    <scope>NUCLEOTIDE SEQUENCE [LARGE SCALE GENOMIC DNA]</scope>
    <source>
        <strain evidence="1">180601</strain>
        <tissue evidence="1">Whole Body</tissue>
    </source>
</reference>
<evidence type="ECO:0000313" key="2">
    <source>
        <dbReference type="Proteomes" id="UP000478052"/>
    </source>
</evidence>
<keyword evidence="2" id="KW-1185">Reference proteome</keyword>
<dbReference type="AlphaFoldDB" id="A0A6G0VMD2"/>
<dbReference type="InterPro" id="IPR012337">
    <property type="entry name" value="RNaseH-like_sf"/>
</dbReference>
<dbReference type="GO" id="GO:0016874">
    <property type="term" value="F:ligase activity"/>
    <property type="evidence" value="ECO:0007669"/>
    <property type="project" value="UniProtKB-KW"/>
</dbReference>
<dbReference type="PANTHER" id="PTHR46880:SF8">
    <property type="entry name" value="E3 SUMO-PROTEIN LIGASE KIAA1586"/>
    <property type="match status" value="1"/>
</dbReference>
<dbReference type="PANTHER" id="PTHR46880">
    <property type="entry name" value="RAS-ASSOCIATING DOMAIN-CONTAINING PROTEIN"/>
    <property type="match status" value="1"/>
</dbReference>
<dbReference type="OrthoDB" id="6599966at2759"/>
<dbReference type="Proteomes" id="UP000478052">
    <property type="component" value="Unassembled WGS sequence"/>
</dbReference>